<reference evidence="1" key="1">
    <citation type="journal article" date="2020" name="Nature">
        <title>Giant virus diversity and host interactions through global metagenomics.</title>
        <authorList>
            <person name="Schulz F."/>
            <person name="Roux S."/>
            <person name="Paez-Espino D."/>
            <person name="Jungbluth S."/>
            <person name="Walsh D.A."/>
            <person name="Denef V.J."/>
            <person name="McMahon K.D."/>
            <person name="Konstantinidis K.T."/>
            <person name="Eloe-Fadrosh E.A."/>
            <person name="Kyrpides N.C."/>
            <person name="Woyke T."/>
        </authorList>
    </citation>
    <scope>NUCLEOTIDE SEQUENCE</scope>
    <source>
        <strain evidence="1">GVMAG-M-3300023179-2</strain>
    </source>
</reference>
<dbReference type="EMBL" id="MN739802">
    <property type="protein sequence ID" value="QHT26828.1"/>
    <property type="molecule type" value="Genomic_DNA"/>
</dbReference>
<proteinExistence type="predicted"/>
<sequence>MSTLEQNLLSKYIKMINLNNFINVTGNTIINGSLSITSSLNVSGNTNLNNISIQSNLNISNNSILNNTSICSNLIINNNVYNANNITLLNNLTISGYSILNNINANNSYIFNSTSFLSKLNINGQSNINNISTNLITSNIININGININIGNPNSIINMNGTSNFVMTQQLMLTDKIFTLNYNYTTNSGLDNGNLCGINILGISSNGFIRTSLDASRFEIKVPNSITTNYILTLDLNNNLNISGKSLFQNSNNINSSLCVSGTANLNNIIASAQVNYNKNNLYINGLIINNTCNVSNNSQLYSSNLNNCYINNSIFNNISTINSVLNCTMPAIFNSNLYLNKLFVSNFSLLNNTVSNNSNLNVSGNTIINGALTTFSLINNKSIIIGNISIKSNLNANLTNINNNLSINSNLNISGNYIACGNITLLSSIPSDNLNIIGQVISNVPEYQTNLLAAQNGIPLWGFYRTGGILKIRLEIIPPVISLLGKATLSISIGSSYTDPGVLASDSIDGILTPYLFSIYNNNNSELSNLNVPITTNTLIPIDTSTQNIFTFVYQVTNSVGNYSQINRIVNIY</sequence>
<evidence type="ECO:0000313" key="1">
    <source>
        <dbReference type="EMBL" id="QHT26828.1"/>
    </source>
</evidence>
<name>A0A6C0ED46_9ZZZZ</name>
<dbReference type="InterPro" id="IPR013783">
    <property type="entry name" value="Ig-like_fold"/>
</dbReference>
<dbReference type="AlphaFoldDB" id="A0A6C0ED46"/>
<organism evidence="1">
    <name type="scientific">viral metagenome</name>
    <dbReference type="NCBI Taxonomy" id="1070528"/>
    <lineage>
        <taxon>unclassified sequences</taxon>
        <taxon>metagenomes</taxon>
        <taxon>organismal metagenomes</taxon>
    </lineage>
</organism>
<dbReference type="Gene3D" id="2.60.40.10">
    <property type="entry name" value="Immunoglobulins"/>
    <property type="match status" value="1"/>
</dbReference>
<accession>A0A6C0ED46</accession>
<protein>
    <submittedName>
        <fullName evidence="1">Uncharacterized protein</fullName>
    </submittedName>
</protein>